<dbReference type="GO" id="GO:0005829">
    <property type="term" value="C:cytosol"/>
    <property type="evidence" value="ECO:0007669"/>
    <property type="project" value="TreeGrafter"/>
</dbReference>
<dbReference type="Gene3D" id="3.10.180.10">
    <property type="entry name" value="2,3-Dihydroxybiphenyl 1,2-Dioxygenase, domain 1"/>
    <property type="match status" value="1"/>
</dbReference>
<dbReference type="AlphaFoldDB" id="A0A2T0YAF5"/>
<reference evidence="1 2" key="1">
    <citation type="submission" date="2018-03" db="EMBL/GenBank/DDBJ databases">
        <title>Comparative analysis of microorganisms from saline springs in Andes Mountain Range, Colombia.</title>
        <authorList>
            <person name="Rubin E."/>
        </authorList>
    </citation>
    <scope>NUCLEOTIDE SEQUENCE [LARGE SCALE GENOMIC DNA]</scope>
    <source>
        <strain evidence="1 2">CG 35</strain>
    </source>
</reference>
<dbReference type="OrthoDB" id="4964044at2"/>
<dbReference type="SUPFAM" id="SSF54593">
    <property type="entry name" value="Glyoxalase/Bleomycin resistance protein/Dihydroxybiphenyl dioxygenase"/>
    <property type="match status" value="1"/>
</dbReference>
<name>A0A2T0YAF5_9MICC</name>
<dbReference type="PANTHER" id="PTHR37519:SF1">
    <property type="entry name" value="DIHYDROXYBIPHENYL DIOXYGENASE DOMAIN-CONTAINING PROTEIN"/>
    <property type="match status" value="1"/>
</dbReference>
<dbReference type="EMBL" id="PVTY01000035">
    <property type="protein sequence ID" value="PRZ11694.1"/>
    <property type="molecule type" value="Genomic_DNA"/>
</dbReference>
<organism evidence="1 2">
    <name type="scientific">Nesterenkonia sandarakina</name>
    <dbReference type="NCBI Taxonomy" id="272918"/>
    <lineage>
        <taxon>Bacteria</taxon>
        <taxon>Bacillati</taxon>
        <taxon>Actinomycetota</taxon>
        <taxon>Actinomycetes</taxon>
        <taxon>Micrococcales</taxon>
        <taxon>Micrococcaceae</taxon>
        <taxon>Nesterenkonia</taxon>
    </lineage>
</organism>
<protein>
    <submittedName>
        <fullName evidence="1">Putative metalloenzyme YecM</fullName>
    </submittedName>
</protein>
<evidence type="ECO:0000313" key="1">
    <source>
        <dbReference type="EMBL" id="PRZ11694.1"/>
    </source>
</evidence>
<dbReference type="InterPro" id="IPR029068">
    <property type="entry name" value="Glyas_Bleomycin-R_OHBP_Dase"/>
</dbReference>
<dbReference type="InterPro" id="IPR010393">
    <property type="entry name" value="DUF991_YecM-like"/>
</dbReference>
<dbReference type="Proteomes" id="UP000238217">
    <property type="component" value="Unassembled WGS sequence"/>
</dbReference>
<keyword evidence="2" id="KW-1185">Reference proteome</keyword>
<dbReference type="PANTHER" id="PTHR37519">
    <property type="match status" value="1"/>
</dbReference>
<gene>
    <name evidence="1" type="ORF">BCL67_1352</name>
</gene>
<dbReference type="RefSeq" id="WP_106124142.1">
    <property type="nucleotide sequence ID" value="NZ_PVTY01000035.1"/>
</dbReference>
<comment type="caution">
    <text evidence="1">The sequence shown here is derived from an EMBL/GenBank/DDBJ whole genome shotgun (WGS) entry which is preliminary data.</text>
</comment>
<dbReference type="Pfam" id="PF06185">
    <property type="entry name" value="YecM"/>
    <property type="match status" value="1"/>
</dbReference>
<accession>A0A2T0YAF5</accession>
<evidence type="ECO:0000313" key="2">
    <source>
        <dbReference type="Proteomes" id="UP000238217"/>
    </source>
</evidence>
<sequence length="160" mass="18203">MEIAQLYATAVRDADQLIESLGVRDELVQNDTLCLHVSSNDGYTRLKQELALIGEWINESLVNGRLIAVLGLYEPLRAHGWSVSFVELPQPKTGSELDGLRHLQFVTRTGIESFRRRFPELEFRETGNARNRLLEITEGDVVVRFHDKNLGAVIEWEQAD</sequence>
<proteinExistence type="predicted"/>